<name>A0ABT4VRP1_9HYPH</name>
<dbReference type="EMBL" id="JAPJZH010000012">
    <property type="protein sequence ID" value="MDA4847375.1"/>
    <property type="molecule type" value="Genomic_DNA"/>
</dbReference>
<dbReference type="PROSITE" id="PS50995">
    <property type="entry name" value="HTH_MARR_2"/>
    <property type="match status" value="1"/>
</dbReference>
<evidence type="ECO:0000313" key="3">
    <source>
        <dbReference type="EMBL" id="MDA4847375.1"/>
    </source>
</evidence>
<dbReference type="PANTHER" id="PTHR33164">
    <property type="entry name" value="TRANSCRIPTIONAL REGULATOR, MARR FAMILY"/>
    <property type="match status" value="1"/>
</dbReference>
<dbReference type="SMART" id="SM00347">
    <property type="entry name" value="HTH_MARR"/>
    <property type="match status" value="1"/>
</dbReference>
<dbReference type="InterPro" id="IPR036388">
    <property type="entry name" value="WH-like_DNA-bd_sf"/>
</dbReference>
<evidence type="ECO:0000313" key="4">
    <source>
        <dbReference type="Proteomes" id="UP001148313"/>
    </source>
</evidence>
<evidence type="ECO:0000256" key="1">
    <source>
        <dbReference type="SAM" id="MobiDB-lite"/>
    </source>
</evidence>
<keyword evidence="4" id="KW-1185">Reference proteome</keyword>
<feature type="region of interest" description="Disordered" evidence="1">
    <location>
        <begin position="1"/>
        <end position="24"/>
    </location>
</feature>
<dbReference type="InterPro" id="IPR036390">
    <property type="entry name" value="WH_DNA-bd_sf"/>
</dbReference>
<dbReference type="Pfam" id="PF12802">
    <property type="entry name" value="MarR_2"/>
    <property type="match status" value="1"/>
</dbReference>
<proteinExistence type="predicted"/>
<reference evidence="3" key="1">
    <citation type="submission" date="2022-11" db="EMBL/GenBank/DDBJ databases">
        <title>Hoeflea poritis sp. nov., isolated from scleractinian coral Porites lutea.</title>
        <authorList>
            <person name="Zhang G."/>
            <person name="Wei Q."/>
            <person name="Cai L."/>
        </authorList>
    </citation>
    <scope>NUCLEOTIDE SEQUENCE</scope>
    <source>
        <strain evidence="3">E7-10</strain>
    </source>
</reference>
<comment type="caution">
    <text evidence="3">The sequence shown here is derived from an EMBL/GenBank/DDBJ whole genome shotgun (WGS) entry which is preliminary data.</text>
</comment>
<dbReference type="Gene3D" id="1.10.10.10">
    <property type="entry name" value="Winged helix-like DNA-binding domain superfamily/Winged helix DNA-binding domain"/>
    <property type="match status" value="1"/>
</dbReference>
<feature type="domain" description="HTH marR-type" evidence="2">
    <location>
        <begin position="21"/>
        <end position="155"/>
    </location>
</feature>
<dbReference type="CDD" id="cd00090">
    <property type="entry name" value="HTH_ARSR"/>
    <property type="match status" value="1"/>
</dbReference>
<dbReference type="InterPro" id="IPR000835">
    <property type="entry name" value="HTH_MarR-typ"/>
</dbReference>
<sequence length="159" mass="18305">MTKEHDKVGNNRSQSQEDPHPDHIGWDLWRARDRWKQRFVSGMQDRGHGWFTEARANILGQLPRKGLKQSDLAARTGLTKQAVQQFVDGLVDEGILERQHDPSDARARIVRLTAAGRSAMQDADVVKEAVERAFARRYTAEEFTRFRDLLKRIAEDPDE</sequence>
<gene>
    <name evidence="3" type="ORF">OOZ53_18585</name>
</gene>
<dbReference type="InterPro" id="IPR039422">
    <property type="entry name" value="MarR/SlyA-like"/>
</dbReference>
<dbReference type="SUPFAM" id="SSF46785">
    <property type="entry name" value="Winged helix' DNA-binding domain"/>
    <property type="match status" value="1"/>
</dbReference>
<evidence type="ECO:0000259" key="2">
    <source>
        <dbReference type="PROSITE" id="PS50995"/>
    </source>
</evidence>
<dbReference type="PANTHER" id="PTHR33164:SF99">
    <property type="entry name" value="MARR FAMILY REGULATORY PROTEIN"/>
    <property type="match status" value="1"/>
</dbReference>
<dbReference type="RefSeq" id="WP_271091193.1">
    <property type="nucleotide sequence ID" value="NZ_JAPJZH010000012.1"/>
</dbReference>
<dbReference type="InterPro" id="IPR011991">
    <property type="entry name" value="ArsR-like_HTH"/>
</dbReference>
<organism evidence="3 4">
    <name type="scientific">Hoeflea poritis</name>
    <dbReference type="NCBI Taxonomy" id="2993659"/>
    <lineage>
        <taxon>Bacteria</taxon>
        <taxon>Pseudomonadati</taxon>
        <taxon>Pseudomonadota</taxon>
        <taxon>Alphaproteobacteria</taxon>
        <taxon>Hyphomicrobiales</taxon>
        <taxon>Rhizobiaceae</taxon>
        <taxon>Hoeflea</taxon>
    </lineage>
</organism>
<accession>A0ABT4VRP1</accession>
<protein>
    <submittedName>
        <fullName evidence="3">MarR family transcriptional regulator</fullName>
    </submittedName>
</protein>
<dbReference type="Proteomes" id="UP001148313">
    <property type="component" value="Unassembled WGS sequence"/>
</dbReference>
<dbReference type="PRINTS" id="PR00598">
    <property type="entry name" value="HTHMARR"/>
</dbReference>